<proteinExistence type="predicted"/>
<organism evidence="2 3">
    <name type="scientific">Micavibrio aeruginosavorus (strain ARL-13)</name>
    <dbReference type="NCBI Taxonomy" id="856793"/>
    <lineage>
        <taxon>Bacteria</taxon>
        <taxon>Pseudomonadati</taxon>
        <taxon>Bdellovibrionota</taxon>
        <taxon>Bdellovibrionia</taxon>
        <taxon>Bdellovibrionales</taxon>
        <taxon>Pseudobdellovibrionaceae</taxon>
        <taxon>Micavibrio</taxon>
    </lineage>
</organism>
<dbReference type="OrthoDB" id="5395100at2"/>
<dbReference type="AlphaFoldDB" id="G2KP79"/>
<accession>G2KP79</accession>
<evidence type="ECO:0000313" key="3">
    <source>
        <dbReference type="Proteomes" id="UP000009286"/>
    </source>
</evidence>
<name>G2KP79_MICAA</name>
<feature type="region of interest" description="Disordered" evidence="1">
    <location>
        <begin position="1"/>
        <end position="24"/>
    </location>
</feature>
<feature type="region of interest" description="Disordered" evidence="1">
    <location>
        <begin position="314"/>
        <end position="340"/>
    </location>
</feature>
<protein>
    <submittedName>
        <fullName evidence="2">Uncharacterized protein</fullName>
    </submittedName>
</protein>
<gene>
    <name evidence="2" type="ordered locus">MICA_646</name>
</gene>
<dbReference type="InterPro" id="IPR023346">
    <property type="entry name" value="Lysozyme-like_dom_sf"/>
</dbReference>
<evidence type="ECO:0000313" key="2">
    <source>
        <dbReference type="EMBL" id="AEP08980.1"/>
    </source>
</evidence>
<keyword evidence="3" id="KW-1185">Reference proteome</keyword>
<dbReference type="EMBL" id="CP002382">
    <property type="protein sequence ID" value="AEP08980.1"/>
    <property type="molecule type" value="Genomic_DNA"/>
</dbReference>
<dbReference type="STRING" id="856793.MICA_646"/>
<dbReference type="Gene3D" id="1.10.530.10">
    <property type="match status" value="1"/>
</dbReference>
<dbReference type="RefSeq" id="WP_014102203.1">
    <property type="nucleotide sequence ID" value="NC_016026.1"/>
</dbReference>
<dbReference type="eggNOG" id="COG4678">
    <property type="taxonomic scope" value="Bacteria"/>
</dbReference>
<dbReference type="KEGG" id="mai:MICA_646"/>
<sequence>MVVDTTQNTAQPAPVQNGVDPRKLTQGPQQVAPAMAYGQLGFLQQVLAQILMYFMSFLDPENGSQTGLNKLFAGIMGMDDTQYRGWRNDVKAHDGEWESRTDFSKTDFSKARAVVLNPPQNLLDLISTGEHSQKNHETGQSYNTAFGNRHVNFTGMTINEVLAWQNNDPGNSAAGRYQIIEKTLRGLKNEMGLSGNEKFDQDMQDKMAGVLMERRGLSKFLNGDMSESQFMRNMSMEWASLPKDMAGKSYYHGDGLNKAHVPPQAVVAVLRAEREQQVANALTRETGSAANKYDPDGAVKVSAQPVSLAFAKPAQGIDAAQDQTPDPQRPAPVIPALAIQ</sequence>
<feature type="compositionally biased region" description="Polar residues" evidence="1">
    <location>
        <begin position="1"/>
        <end position="11"/>
    </location>
</feature>
<dbReference type="Proteomes" id="UP000009286">
    <property type="component" value="Chromosome"/>
</dbReference>
<dbReference type="HOGENOM" id="CLU_815881_0_0_5"/>
<dbReference type="SUPFAM" id="SSF53955">
    <property type="entry name" value="Lysozyme-like"/>
    <property type="match status" value="1"/>
</dbReference>
<reference evidence="2 3" key="1">
    <citation type="journal article" date="2011" name="BMC Genomics">
        <title>Genomic insights into an obligate epibiotic bacterial predator: Micavibrio aeruginosavorus ARL-13.</title>
        <authorList>
            <person name="Wang Z."/>
            <person name="Kadouri D."/>
            <person name="Wu M."/>
        </authorList>
    </citation>
    <scope>NUCLEOTIDE SEQUENCE [LARGE SCALE GENOMIC DNA]</scope>
    <source>
        <strain evidence="2 3">ARL-13</strain>
    </source>
</reference>
<evidence type="ECO:0000256" key="1">
    <source>
        <dbReference type="SAM" id="MobiDB-lite"/>
    </source>
</evidence>